<dbReference type="InterPro" id="IPR052055">
    <property type="entry name" value="Hepadnavirus_pol/RT"/>
</dbReference>
<name>A0A7J6KPP4_PEROL</name>
<sequence>GNLTETVALPGLRSVGQLLRCALESYGDSVRIIEVDAKDAFRHLSVAREDVEFLFVAIERNGCEGRDQSNETGQKFDYYYHVRLPFGLVSSPYLWVRAYSLCHRIKRAILSLLCVLYVDDGSWASCDATCLKDFLAVIVLSKWDLHTGKLSVPDEKLELIGGQGDYVLRRLTWATQCFTRYRCHLAPIFAWLKAVKRSNVCDKIRLLLGLLRSEQVRAFSLPEIIGRSVDADWAASRSTIITDASLEGLGGTICSVSNGRTLRLWFALNFRQSSDTALRKLMGDTFVSGDISRLELFAIVLGLLIVGEIQGESEGECTILSDNTAAIHVVNKGSSSVPRMAELWARLVACRRVGRQVRAFHVAGVSNEISDDLSRGVRPRQRVARALGRRVPVTKFIERLLGASVGELPVYFTVSEEEELLGP</sequence>
<dbReference type="OrthoDB" id="6098081at2759"/>
<dbReference type="PANTHER" id="PTHR33050:SF7">
    <property type="entry name" value="RIBONUCLEASE H"/>
    <property type="match status" value="1"/>
</dbReference>
<organism evidence="1 2">
    <name type="scientific">Perkinsus olseni</name>
    <name type="common">Perkinsus atlanticus</name>
    <dbReference type="NCBI Taxonomy" id="32597"/>
    <lineage>
        <taxon>Eukaryota</taxon>
        <taxon>Sar</taxon>
        <taxon>Alveolata</taxon>
        <taxon>Perkinsozoa</taxon>
        <taxon>Perkinsea</taxon>
        <taxon>Perkinsida</taxon>
        <taxon>Perkinsidae</taxon>
        <taxon>Perkinsus</taxon>
    </lineage>
</organism>
<dbReference type="SUPFAM" id="SSF56672">
    <property type="entry name" value="DNA/RNA polymerases"/>
    <property type="match status" value="1"/>
</dbReference>
<feature type="non-terminal residue" evidence="1">
    <location>
        <position position="1"/>
    </location>
</feature>
<dbReference type="AlphaFoldDB" id="A0A7J6KPP4"/>
<protein>
    <recommendedName>
        <fullName evidence="3">Reverse transcriptase domain-containing protein</fullName>
    </recommendedName>
</protein>
<comment type="caution">
    <text evidence="1">The sequence shown here is derived from an EMBL/GenBank/DDBJ whole genome shotgun (WGS) entry which is preliminary data.</text>
</comment>
<dbReference type="EMBL" id="JABAHT010001383">
    <property type="protein sequence ID" value="KAF4649265.1"/>
    <property type="molecule type" value="Genomic_DNA"/>
</dbReference>
<dbReference type="Proteomes" id="UP000570595">
    <property type="component" value="Unassembled WGS sequence"/>
</dbReference>
<reference evidence="1 2" key="1">
    <citation type="submission" date="2020-04" db="EMBL/GenBank/DDBJ databases">
        <title>Perkinsus olseni comparative genomics.</title>
        <authorList>
            <person name="Bogema D.R."/>
        </authorList>
    </citation>
    <scope>NUCLEOTIDE SEQUENCE [LARGE SCALE GENOMIC DNA]</scope>
    <source>
        <strain evidence="1">ATCC PRA-179</strain>
    </source>
</reference>
<gene>
    <name evidence="1" type="ORF">FOZ61_001529</name>
</gene>
<dbReference type="PANTHER" id="PTHR33050">
    <property type="entry name" value="REVERSE TRANSCRIPTASE DOMAIN-CONTAINING PROTEIN"/>
    <property type="match status" value="1"/>
</dbReference>
<evidence type="ECO:0000313" key="2">
    <source>
        <dbReference type="Proteomes" id="UP000570595"/>
    </source>
</evidence>
<proteinExistence type="predicted"/>
<evidence type="ECO:0008006" key="3">
    <source>
        <dbReference type="Google" id="ProtNLM"/>
    </source>
</evidence>
<accession>A0A7J6KPP4</accession>
<evidence type="ECO:0000313" key="1">
    <source>
        <dbReference type="EMBL" id="KAF4649265.1"/>
    </source>
</evidence>
<dbReference type="InterPro" id="IPR043502">
    <property type="entry name" value="DNA/RNA_pol_sf"/>
</dbReference>